<gene>
    <name evidence="1" type="ORF">OHV25_15590</name>
</gene>
<reference evidence="1" key="1">
    <citation type="submission" date="2022-10" db="EMBL/GenBank/DDBJ databases">
        <title>The complete genomes of actinobacterial strains from the NBC collection.</title>
        <authorList>
            <person name="Joergensen T.S."/>
            <person name="Alvarez Arevalo M."/>
            <person name="Sterndorff E.B."/>
            <person name="Faurdal D."/>
            <person name="Vuksanovic O."/>
            <person name="Mourched A.-S."/>
            <person name="Charusanti P."/>
            <person name="Shaw S."/>
            <person name="Blin K."/>
            <person name="Weber T."/>
        </authorList>
    </citation>
    <scope>NUCLEOTIDE SEQUENCE</scope>
    <source>
        <strain evidence="1">NBC_00060</strain>
    </source>
</reference>
<proteinExistence type="predicted"/>
<dbReference type="AlphaFoldDB" id="A0AAU2GYK6"/>
<evidence type="ECO:0000313" key="1">
    <source>
        <dbReference type="EMBL" id="WTU40917.1"/>
    </source>
</evidence>
<organism evidence="1">
    <name type="scientific">Streptomyces sp. NBC_00060</name>
    <dbReference type="NCBI Taxonomy" id="2975636"/>
    <lineage>
        <taxon>Bacteria</taxon>
        <taxon>Bacillati</taxon>
        <taxon>Actinomycetota</taxon>
        <taxon>Actinomycetes</taxon>
        <taxon>Kitasatosporales</taxon>
        <taxon>Streptomycetaceae</taxon>
        <taxon>Streptomyces</taxon>
    </lineage>
</organism>
<protein>
    <submittedName>
        <fullName evidence="1">Uncharacterized protein</fullName>
    </submittedName>
</protein>
<sequence length="104" mass="10345">MRAAGEAVRPMVVGAQERLVDVVVAAVEVAAEAGESGTYTADVGRALGAVVAKVGARIAVDGEARGFSSGWREAMAFMSGGGAEGGARVVRMPVRGGEGEVTPG</sequence>
<dbReference type="EMBL" id="CP108253">
    <property type="protein sequence ID" value="WTU40917.1"/>
    <property type="molecule type" value="Genomic_DNA"/>
</dbReference>
<name>A0AAU2GYK6_9ACTN</name>
<accession>A0AAU2GYK6</accession>